<dbReference type="PROSITE" id="PS50920">
    <property type="entry name" value="SOLCAR"/>
    <property type="match status" value="3"/>
</dbReference>
<evidence type="ECO:0000256" key="9">
    <source>
        <dbReference type="ARBA" id="ARBA00023004"/>
    </source>
</evidence>
<evidence type="ECO:0000256" key="8">
    <source>
        <dbReference type="ARBA" id="ARBA00022989"/>
    </source>
</evidence>
<keyword evidence="19" id="KW-1185">Reference proteome</keyword>
<dbReference type="GO" id="GO:0015093">
    <property type="term" value="F:ferrous iron transmembrane transporter activity"/>
    <property type="evidence" value="ECO:0007669"/>
    <property type="project" value="TreeGrafter"/>
</dbReference>
<keyword evidence="3 16" id="KW-0813">Transport</keyword>
<protein>
    <submittedName>
        <fullName evidence="17">Mitoferrin-2</fullName>
    </submittedName>
</protein>
<evidence type="ECO:0000256" key="15">
    <source>
        <dbReference type="PROSITE-ProRule" id="PRU00282"/>
    </source>
</evidence>
<comment type="catalytic activity">
    <reaction evidence="13">
        <text>Fe(2+)(in) = Fe(2+)(out)</text>
        <dbReference type="Rhea" id="RHEA:28486"/>
        <dbReference type="ChEBI" id="CHEBI:29033"/>
    </reaction>
</comment>
<dbReference type="Pfam" id="PF00153">
    <property type="entry name" value="Mito_carr"/>
    <property type="match status" value="3"/>
</dbReference>
<dbReference type="EMBL" id="JAGKHQ010000001">
    <property type="protein sequence ID" value="KAG7526152.1"/>
    <property type="molecule type" value="Genomic_DNA"/>
</dbReference>
<dbReference type="GO" id="GO:0005743">
    <property type="term" value="C:mitochondrial inner membrane"/>
    <property type="evidence" value="ECO:0007669"/>
    <property type="project" value="UniProtKB-SubCell"/>
</dbReference>
<evidence type="ECO:0000256" key="12">
    <source>
        <dbReference type="ARBA" id="ARBA00023136"/>
    </source>
</evidence>
<dbReference type="PANTHER" id="PTHR45758">
    <property type="entry name" value="MITOFERRIN-1-RELATED"/>
    <property type="match status" value="1"/>
</dbReference>
<keyword evidence="8" id="KW-1133">Transmembrane helix</keyword>
<name>A0AAV6S5F1_SOLSE</name>
<feature type="repeat" description="Solcar" evidence="15">
    <location>
        <begin position="186"/>
        <end position="270"/>
    </location>
</feature>
<evidence type="ECO:0000256" key="3">
    <source>
        <dbReference type="ARBA" id="ARBA00022448"/>
    </source>
</evidence>
<comment type="subcellular location">
    <subcellularLocation>
        <location evidence="1">Mitochondrion inner membrane</location>
        <topology evidence="1">Multi-pass membrane protein</topology>
    </subcellularLocation>
</comment>
<evidence type="ECO:0000313" key="17">
    <source>
        <dbReference type="EMBL" id="KAG7512936.1"/>
    </source>
</evidence>
<evidence type="ECO:0000313" key="19">
    <source>
        <dbReference type="Proteomes" id="UP000693946"/>
    </source>
</evidence>
<feature type="repeat" description="Solcar" evidence="15">
    <location>
        <begin position="88"/>
        <end position="176"/>
    </location>
</feature>
<evidence type="ECO:0000313" key="18">
    <source>
        <dbReference type="EMBL" id="KAG7526152.1"/>
    </source>
</evidence>
<evidence type="ECO:0000256" key="14">
    <source>
        <dbReference type="ARBA" id="ARBA00037402"/>
    </source>
</evidence>
<keyword evidence="5 15" id="KW-0812">Transmembrane</keyword>
<sequence>MEADGFVRRRRMTAEGAGSDAGVAGASAGTEVRWLGGRFWGVSESIVGSLTPRIASETEVQTVDFIRSGQCAETEDCEPDYEGLPQGASTSTHMLAGAVAGIMEHCLMFPIDCVKTRMQSLQPDPAARYRNVMDALRRIIATEGAWRPMRGLSVTAVGAGPAHALYFASYEKLKKTLSDVIHPGANSHLANGAAGCVATLLHDAAMNPAEVVKQRMQMYNSPYRGVLDCIRAIWHKEGAAAFYRSYTTQLTMNVPFQALHFMTYEYLQELLNPHRQYNPSSHMLSGALAGAIAAAATTPLDVCKTLLNTQESLALSSLSSSQGQGAHRRISGLAHAFRTVYRLGGLRGFFKGVQARVIYQMPSTAISWSVYEFFKYGLTKHQHDKRRAQHMEAEI</sequence>
<dbReference type="GO" id="GO:0048250">
    <property type="term" value="P:iron import into the mitochondrion"/>
    <property type="evidence" value="ECO:0007669"/>
    <property type="project" value="TreeGrafter"/>
</dbReference>
<evidence type="ECO:0000256" key="4">
    <source>
        <dbReference type="ARBA" id="ARBA00022496"/>
    </source>
</evidence>
<dbReference type="FunFam" id="1.50.40.10:FF:000031">
    <property type="entry name" value="mitoferrin-2 isoform X1"/>
    <property type="match status" value="1"/>
</dbReference>
<dbReference type="EMBL" id="JAGKHQ010000007">
    <property type="protein sequence ID" value="KAG7512936.1"/>
    <property type="molecule type" value="Genomic_DNA"/>
</dbReference>
<comment type="caution">
    <text evidence="17">The sequence shown here is derived from an EMBL/GenBank/DDBJ whole genome shotgun (WGS) entry which is preliminary data.</text>
</comment>
<keyword evidence="4" id="KW-0410">Iron transport</keyword>
<keyword evidence="10" id="KW-0406">Ion transport</keyword>
<comment type="similarity">
    <text evidence="2 16">Belongs to the mitochondrial carrier (TC 2.A.29) family.</text>
</comment>
<dbReference type="Proteomes" id="UP000693946">
    <property type="component" value="Linkage Group LG15"/>
</dbReference>
<comment type="function">
    <text evidence="14">Mitochondrial iron transporter that mediates iron uptake. Probably required for heme synthesis of hemoproteins and Fe-S cluster assembly in non-erythroid cells.</text>
</comment>
<keyword evidence="7" id="KW-0999">Mitochondrion inner membrane</keyword>
<feature type="repeat" description="Solcar" evidence="15">
    <location>
        <begin position="277"/>
        <end position="377"/>
    </location>
</feature>
<keyword evidence="9" id="KW-0408">Iron</keyword>
<dbReference type="AlphaFoldDB" id="A0AAV6S5F1"/>
<keyword evidence="6" id="KW-0677">Repeat</keyword>
<dbReference type="Proteomes" id="UP000693946">
    <property type="component" value="Linkage Group LG1"/>
</dbReference>
<evidence type="ECO:0000256" key="6">
    <source>
        <dbReference type="ARBA" id="ARBA00022737"/>
    </source>
</evidence>
<evidence type="ECO:0000256" key="7">
    <source>
        <dbReference type="ARBA" id="ARBA00022792"/>
    </source>
</evidence>
<gene>
    <name evidence="18" type="ORF">JOB18_037301</name>
    <name evidence="17" type="ORF">JOB18_043455</name>
</gene>
<evidence type="ECO:0000256" key="13">
    <source>
        <dbReference type="ARBA" id="ARBA00036243"/>
    </source>
</evidence>
<accession>A0AAV6S5F1</accession>
<evidence type="ECO:0000256" key="2">
    <source>
        <dbReference type="ARBA" id="ARBA00006375"/>
    </source>
</evidence>
<evidence type="ECO:0000256" key="10">
    <source>
        <dbReference type="ARBA" id="ARBA00023065"/>
    </source>
</evidence>
<reference evidence="17 19" key="1">
    <citation type="journal article" date="2021" name="Sci. Rep.">
        <title>Chromosome anchoring in Senegalese sole (Solea senegalensis) reveals sex-associated markers and genome rearrangements in flatfish.</title>
        <authorList>
            <person name="Guerrero-Cozar I."/>
            <person name="Gomez-Garrido J."/>
            <person name="Berbel C."/>
            <person name="Martinez-Blanch J.F."/>
            <person name="Alioto T."/>
            <person name="Claros M.G."/>
            <person name="Gagnaire P.A."/>
            <person name="Manchado M."/>
        </authorList>
    </citation>
    <scope>NUCLEOTIDE SEQUENCE [LARGE SCALE GENOMIC DNA]</scope>
    <source>
        <strain evidence="17">Sse05_10M</strain>
    </source>
</reference>
<evidence type="ECO:0000256" key="11">
    <source>
        <dbReference type="ARBA" id="ARBA00023128"/>
    </source>
</evidence>
<evidence type="ECO:0000256" key="1">
    <source>
        <dbReference type="ARBA" id="ARBA00004448"/>
    </source>
</evidence>
<keyword evidence="11" id="KW-0496">Mitochondrion</keyword>
<dbReference type="InterPro" id="IPR018108">
    <property type="entry name" value="MCP_transmembrane"/>
</dbReference>
<keyword evidence="12 15" id="KW-0472">Membrane</keyword>
<organism evidence="17 19">
    <name type="scientific">Solea senegalensis</name>
    <name type="common">Senegalese sole</name>
    <dbReference type="NCBI Taxonomy" id="28829"/>
    <lineage>
        <taxon>Eukaryota</taxon>
        <taxon>Metazoa</taxon>
        <taxon>Chordata</taxon>
        <taxon>Craniata</taxon>
        <taxon>Vertebrata</taxon>
        <taxon>Euteleostomi</taxon>
        <taxon>Actinopterygii</taxon>
        <taxon>Neopterygii</taxon>
        <taxon>Teleostei</taxon>
        <taxon>Neoteleostei</taxon>
        <taxon>Acanthomorphata</taxon>
        <taxon>Carangaria</taxon>
        <taxon>Pleuronectiformes</taxon>
        <taxon>Pleuronectoidei</taxon>
        <taxon>Soleidae</taxon>
        <taxon>Solea</taxon>
    </lineage>
</organism>
<evidence type="ECO:0000256" key="5">
    <source>
        <dbReference type="ARBA" id="ARBA00022692"/>
    </source>
</evidence>
<evidence type="ECO:0000256" key="16">
    <source>
        <dbReference type="RuleBase" id="RU000488"/>
    </source>
</evidence>
<reference evidence="17" key="2">
    <citation type="submission" date="2021-03" db="EMBL/GenBank/DDBJ databases">
        <authorList>
            <person name="Guerrero-Cozar I."/>
            <person name="Gomez-Garrido J."/>
            <person name="Berbel C."/>
            <person name="Martinez-Blanch J.F."/>
            <person name="Alioto T."/>
            <person name="Claros M.G."/>
            <person name="Gagnaire P.A."/>
            <person name="Manchado M."/>
        </authorList>
    </citation>
    <scope>NUCLEOTIDE SEQUENCE</scope>
    <source>
        <strain evidence="17">Sse05_10M</strain>
        <tissue evidence="17">Blood</tissue>
    </source>
</reference>
<dbReference type="PANTHER" id="PTHR45758:SF20">
    <property type="entry name" value="MITOFERRIN-2"/>
    <property type="match status" value="1"/>
</dbReference>
<dbReference type="FunFam" id="1.50.40.10:FF:000027">
    <property type="entry name" value="mitoferrin-2 isoform X1"/>
    <property type="match status" value="1"/>
</dbReference>
<proteinExistence type="inferred from homology"/>